<reference evidence="1 2" key="1">
    <citation type="submission" date="2018-07" db="EMBL/GenBank/DDBJ databases">
        <title>Marsedoiliclastica nanhaica gen. nov. sp. nov., a novel marine hydrocarbonoclastic bacterium isolated from an in-situ enriched hydrocarbon-degrading consortium in deep-sea sediment.</title>
        <authorList>
            <person name="Dong C."/>
            <person name="Ma T."/>
            <person name="Liu R."/>
            <person name="Shao Z."/>
        </authorList>
    </citation>
    <scope>NUCLEOTIDE SEQUENCE [LARGE SCALE GENOMIC DNA]</scope>
    <source>
        <strain evidence="2">soil36-7</strain>
    </source>
</reference>
<keyword evidence="2" id="KW-1185">Reference proteome</keyword>
<sequence length="971" mass="108569">MRLARSLIPGTQRKAPAKIRHIISSAFFYLLFSLPAGGLAAQQASGFEVRLGVDGETIGEAQPVFINIDRSALPAISVREVARRYRKLLEEAEDPAVKIDALHRLSNLQSLAGNEIDITAEQEVELYREAVNSYELIVGSGVYYGRIDELLYQNAKAYAFIGDEESSIKRLEQLLGLYPDSEYALEARFRIAEHNFSQGNYEAAQDAYKDVLARDSEGRFSDKAEYMLGWSEFKRDRPGAASEHFISVLDRYVERSGGLEELGKVEANVVDDTFRILSIIAAYEGGAKVFERLLADRAKPPYEYLLYDRLADFYQANERYADSVAVSQAFVTNNPDHPAAPALAQQAVEAYVSGGFVEEARDARIAYIERFGDQDRYKSLEPKHQEAVRSYLDEVGRYYYRQGQQASGGTRPLDGSGNVELAGESIGAVTQEFYREAARYLEHWTRLLENGQRGEQLVLAADAWVRAGEPDNALPLYEIAGYREGNYEQAADAAYASVLIRRGQLVEAEDEAAALQVLVDASERFARVHVDDPRASAVRAHTANLLFEHGFEQQAELLAMPLTRDETATDEERRAAMLIVANVAFNSLQYDAAEQYYTEALALIPSGSALSRQTTEKLASTLYRQAEVAAAAGQPEKAVGNFTRVAEMTGSSEVAMKARYDAANAYLSNRRWDDAIAALKDFRKRYPASELAEPADDKLIFAYESSGQLGEAADTLLAQIERRGMAPADAWEGRLAAAQWYESAGRMADARQVYRRYLSEGTAAFGTHVYQQELRWRLAEHAREQGDSPLSRYAAIVSREEASDESERSDRSRFLAAESALVLARDAAERFRSIALTAPLQQALARKQSALEQAIRSYERAQSFGVEAAVSEGTFAIAELYRTLARDLMASEPPGQLTELQQQQYTLLLEEQAYPFEEEAIAIHERNHALVAERRWNPWIDRSLDALAEIYPARYDRELQWLDWSSTEVSP</sequence>
<protein>
    <submittedName>
        <fullName evidence="1">Outer membrane protein assembly factor BamD</fullName>
    </submittedName>
</protein>
<organism evidence="1 2">
    <name type="scientific">Hydrocarboniclastica marina</name>
    <dbReference type="NCBI Taxonomy" id="2259620"/>
    <lineage>
        <taxon>Bacteria</taxon>
        <taxon>Pseudomonadati</taxon>
        <taxon>Pseudomonadota</taxon>
        <taxon>Gammaproteobacteria</taxon>
        <taxon>Alteromonadales</taxon>
        <taxon>Alteromonadaceae</taxon>
        <taxon>Hydrocarboniclastica</taxon>
    </lineage>
</organism>
<dbReference type="InterPro" id="IPR011990">
    <property type="entry name" value="TPR-like_helical_dom_sf"/>
</dbReference>
<evidence type="ECO:0000313" key="1">
    <source>
        <dbReference type="EMBL" id="QCF26252.1"/>
    </source>
</evidence>
<dbReference type="OrthoDB" id="9806825at2"/>
<dbReference type="SUPFAM" id="SSF48452">
    <property type="entry name" value="TPR-like"/>
    <property type="match status" value="2"/>
</dbReference>
<gene>
    <name evidence="1" type="ORF">soil367_10085</name>
</gene>
<dbReference type="RefSeq" id="WP_136548972.1">
    <property type="nucleotide sequence ID" value="NZ_CP031093.1"/>
</dbReference>
<dbReference type="Proteomes" id="UP000298049">
    <property type="component" value="Chromosome"/>
</dbReference>
<dbReference type="Pfam" id="PF13174">
    <property type="entry name" value="TPR_6"/>
    <property type="match status" value="1"/>
</dbReference>
<dbReference type="InterPro" id="IPR019734">
    <property type="entry name" value="TPR_rpt"/>
</dbReference>
<accession>A0A4P7XIV0</accession>
<dbReference type="SMART" id="SM00028">
    <property type="entry name" value="TPR"/>
    <property type="match status" value="5"/>
</dbReference>
<dbReference type="AlphaFoldDB" id="A0A4P7XIV0"/>
<dbReference type="KEGG" id="hmi:soil367_10085"/>
<name>A0A4P7XIV0_9ALTE</name>
<proteinExistence type="predicted"/>
<dbReference type="Gene3D" id="1.25.40.10">
    <property type="entry name" value="Tetratricopeptide repeat domain"/>
    <property type="match status" value="3"/>
</dbReference>
<dbReference type="EMBL" id="CP031093">
    <property type="protein sequence ID" value="QCF26252.1"/>
    <property type="molecule type" value="Genomic_DNA"/>
</dbReference>
<evidence type="ECO:0000313" key="2">
    <source>
        <dbReference type="Proteomes" id="UP000298049"/>
    </source>
</evidence>